<evidence type="ECO:0000256" key="2">
    <source>
        <dbReference type="SAM" id="MobiDB-lite"/>
    </source>
</evidence>
<protein>
    <submittedName>
        <fullName evidence="3">F-box domain-containing protein</fullName>
    </submittedName>
</protein>
<dbReference type="SUPFAM" id="SSF52047">
    <property type="entry name" value="RNI-like"/>
    <property type="match status" value="1"/>
</dbReference>
<sequence length="565" mass="64430">MTAPWLTPGLPREDIPLLLRVQGAQETWSLAATELERLQRENAELRERVWYLAKRLEVYHWQADKISVADLPHEILLPILRDALPPWWMLRGIRELTPESIHMHTVDFEMKMSLALVCRSWSAVAIEMLYSNVHLRSVGQVVAFSKALEDRTELGKLVQRLDVGAFVPRGYEVLFDQEMTRIFSLCPRLAHIAFVPLHRIPSMVYKLPAPHTTITSLEFSGRIEFETILDILMQMHETLCCLALEYTGNPLETEPCIEFPRLEELCIHGSSPWNPEPRHEPTLWDWSVPNLQRLWLYGNQHLCHASLSKFGANITFLFLTKWSAVGMCPKLQHLAVTGDAAYDGLRFPKSHSTLQYVDLWCSPEADADADSDSDADADADGGADDFPLRLKIPDIEQCRLQARFPALRKCRIFDATFVHYRDISFALSPIDMPSRTPRAPRLGEFDFETISADHECDSSCSLRKKFQQQREAGHCLAPWLVSLLEHVEPGTVQRDTDLGEYIQLVEQELPRYDPDWTPGDESDGGSCSDSDSEDSDAVEESDSDGEDWEISREEALEIFSRIISK</sequence>
<evidence type="ECO:0000313" key="3">
    <source>
        <dbReference type="EMBL" id="KAF7305935.1"/>
    </source>
</evidence>
<gene>
    <name evidence="3" type="ORF">HMN09_00747700</name>
</gene>
<keyword evidence="4" id="KW-1185">Reference proteome</keyword>
<reference evidence="3" key="1">
    <citation type="submission" date="2020-05" db="EMBL/GenBank/DDBJ databases">
        <title>Mycena genomes resolve the evolution of fungal bioluminescence.</title>
        <authorList>
            <person name="Tsai I.J."/>
        </authorList>
    </citation>
    <scope>NUCLEOTIDE SEQUENCE</scope>
    <source>
        <strain evidence="3">110903Hualien_Pintung</strain>
    </source>
</reference>
<dbReference type="OrthoDB" id="3258555at2759"/>
<accession>A0A8H6SXW7</accession>
<name>A0A8H6SXW7_MYCCL</name>
<evidence type="ECO:0000313" key="4">
    <source>
        <dbReference type="Proteomes" id="UP000613580"/>
    </source>
</evidence>
<dbReference type="AlphaFoldDB" id="A0A8H6SXW7"/>
<feature type="coiled-coil region" evidence="1">
    <location>
        <begin position="28"/>
        <end position="55"/>
    </location>
</feature>
<comment type="caution">
    <text evidence="3">The sequence shown here is derived from an EMBL/GenBank/DDBJ whole genome shotgun (WGS) entry which is preliminary data.</text>
</comment>
<evidence type="ECO:0000256" key="1">
    <source>
        <dbReference type="SAM" id="Coils"/>
    </source>
</evidence>
<keyword evidence="1" id="KW-0175">Coiled coil</keyword>
<dbReference type="EMBL" id="JACAZE010000009">
    <property type="protein sequence ID" value="KAF7305935.1"/>
    <property type="molecule type" value="Genomic_DNA"/>
</dbReference>
<feature type="compositionally biased region" description="Acidic residues" evidence="2">
    <location>
        <begin position="530"/>
        <end position="548"/>
    </location>
</feature>
<proteinExistence type="predicted"/>
<feature type="region of interest" description="Disordered" evidence="2">
    <location>
        <begin position="510"/>
        <end position="551"/>
    </location>
</feature>
<organism evidence="3 4">
    <name type="scientific">Mycena chlorophos</name>
    <name type="common">Agaric fungus</name>
    <name type="synonym">Agaricus chlorophos</name>
    <dbReference type="NCBI Taxonomy" id="658473"/>
    <lineage>
        <taxon>Eukaryota</taxon>
        <taxon>Fungi</taxon>
        <taxon>Dikarya</taxon>
        <taxon>Basidiomycota</taxon>
        <taxon>Agaricomycotina</taxon>
        <taxon>Agaricomycetes</taxon>
        <taxon>Agaricomycetidae</taxon>
        <taxon>Agaricales</taxon>
        <taxon>Marasmiineae</taxon>
        <taxon>Mycenaceae</taxon>
        <taxon>Mycena</taxon>
    </lineage>
</organism>
<dbReference type="Proteomes" id="UP000613580">
    <property type="component" value="Unassembled WGS sequence"/>
</dbReference>